<keyword evidence="1" id="KW-1133">Transmembrane helix</keyword>
<feature type="transmembrane region" description="Helical" evidence="1">
    <location>
        <begin position="47"/>
        <end position="66"/>
    </location>
</feature>
<evidence type="ECO:0000256" key="1">
    <source>
        <dbReference type="SAM" id="Phobius"/>
    </source>
</evidence>
<dbReference type="AlphaFoldDB" id="A0A6A4NYE8"/>
<evidence type="ECO:0000313" key="2">
    <source>
        <dbReference type="EMBL" id="KAE9594362.1"/>
    </source>
</evidence>
<feature type="transmembrane region" description="Helical" evidence="1">
    <location>
        <begin position="16"/>
        <end position="35"/>
    </location>
</feature>
<keyword evidence="1" id="KW-0472">Membrane</keyword>
<name>A0A6A4NYE8_LUPAL</name>
<accession>A0A6A4NYE8</accession>
<evidence type="ECO:0000313" key="3">
    <source>
        <dbReference type="Proteomes" id="UP000447434"/>
    </source>
</evidence>
<dbReference type="Proteomes" id="UP000447434">
    <property type="component" value="Chromosome 18"/>
</dbReference>
<keyword evidence="3" id="KW-1185">Reference proteome</keyword>
<gene>
    <name evidence="2" type="ORF">Lalb_Chr18g0052991</name>
</gene>
<comment type="caution">
    <text evidence="2">The sequence shown here is derived from an EMBL/GenBank/DDBJ whole genome shotgun (WGS) entry which is preliminary data.</text>
</comment>
<proteinExistence type="predicted"/>
<reference evidence="3" key="1">
    <citation type="journal article" date="2020" name="Nat. Commun.">
        <title>Genome sequence of the cluster root forming white lupin.</title>
        <authorList>
            <person name="Hufnagel B."/>
            <person name="Marques A."/>
            <person name="Soriano A."/>
            <person name="Marques L."/>
            <person name="Divol F."/>
            <person name="Doumas P."/>
            <person name="Sallet E."/>
            <person name="Mancinotti D."/>
            <person name="Carrere S."/>
            <person name="Marande W."/>
            <person name="Arribat S."/>
            <person name="Keller J."/>
            <person name="Huneau C."/>
            <person name="Blein T."/>
            <person name="Aime D."/>
            <person name="Laguerre M."/>
            <person name="Taylor J."/>
            <person name="Schubert V."/>
            <person name="Nelson M."/>
            <person name="Geu-Flores F."/>
            <person name="Crespi M."/>
            <person name="Gallardo-Guerrero K."/>
            <person name="Delaux P.-M."/>
            <person name="Salse J."/>
            <person name="Berges H."/>
            <person name="Guyot R."/>
            <person name="Gouzy J."/>
            <person name="Peret B."/>
        </authorList>
    </citation>
    <scope>NUCLEOTIDE SEQUENCE [LARGE SCALE GENOMIC DNA]</scope>
    <source>
        <strain evidence="3">cv. Amiga</strain>
    </source>
</reference>
<organism evidence="2 3">
    <name type="scientific">Lupinus albus</name>
    <name type="common">White lupine</name>
    <name type="synonym">Lupinus termis</name>
    <dbReference type="NCBI Taxonomy" id="3870"/>
    <lineage>
        <taxon>Eukaryota</taxon>
        <taxon>Viridiplantae</taxon>
        <taxon>Streptophyta</taxon>
        <taxon>Embryophyta</taxon>
        <taxon>Tracheophyta</taxon>
        <taxon>Spermatophyta</taxon>
        <taxon>Magnoliopsida</taxon>
        <taxon>eudicotyledons</taxon>
        <taxon>Gunneridae</taxon>
        <taxon>Pentapetalae</taxon>
        <taxon>rosids</taxon>
        <taxon>fabids</taxon>
        <taxon>Fabales</taxon>
        <taxon>Fabaceae</taxon>
        <taxon>Papilionoideae</taxon>
        <taxon>50 kb inversion clade</taxon>
        <taxon>genistoids sensu lato</taxon>
        <taxon>core genistoids</taxon>
        <taxon>Genisteae</taxon>
        <taxon>Lupinus</taxon>
    </lineage>
</organism>
<protein>
    <submittedName>
        <fullName evidence="2">Uncharacterized protein</fullName>
    </submittedName>
</protein>
<dbReference type="EMBL" id="WOCE01000018">
    <property type="protein sequence ID" value="KAE9594362.1"/>
    <property type="molecule type" value="Genomic_DNA"/>
</dbReference>
<sequence>MRESHCNTSLHYRNRWVGFGLGFFLFFKFHILLTRRVDSFQILISQSLSQLFSWIWCLGSILLGYIV</sequence>
<keyword evidence="1" id="KW-0812">Transmembrane</keyword>